<evidence type="ECO:0000256" key="1">
    <source>
        <dbReference type="ARBA" id="ARBA00022484"/>
    </source>
</evidence>
<accession>A0A076JVA9</accession>
<evidence type="ECO:0000256" key="6">
    <source>
        <dbReference type="ARBA" id="ARBA00022953"/>
    </source>
</evidence>
<dbReference type="InterPro" id="IPR001205">
    <property type="entry name" value="RNA-dir_pol_C"/>
</dbReference>
<feature type="domain" description="RNA-directed RNA polymerase C-terminal" evidence="7">
    <location>
        <begin position="14"/>
        <end position="306"/>
    </location>
</feature>
<organism evidence="8">
    <name type="scientific">Fesavirus 3</name>
    <dbReference type="NCBI Taxonomy" id="1530452"/>
    <lineage>
        <taxon>Viruses</taxon>
        <taxon>Riboviria</taxon>
        <taxon>Orthornavirae</taxon>
        <taxon>Pisuviricota</taxon>
        <taxon>Pisoniviricetes</taxon>
        <taxon>Picornavirales</taxon>
        <taxon>Fesavirus</taxon>
    </lineage>
</organism>
<keyword evidence="1 8" id="KW-0696">RNA-directed RNA polymerase</keyword>
<keyword evidence="6" id="KW-0693">Viral RNA replication</keyword>
<dbReference type="GO" id="GO:0003968">
    <property type="term" value="F:RNA-directed RNA polymerase activity"/>
    <property type="evidence" value="ECO:0007669"/>
    <property type="project" value="UniProtKB-KW"/>
</dbReference>
<dbReference type="EMBL" id="KM017738">
    <property type="protein sequence ID" value="AII82236.1"/>
    <property type="molecule type" value="Genomic_RNA"/>
</dbReference>
<keyword evidence="2" id="KW-0808">Transferase</keyword>
<keyword evidence="3" id="KW-0548">Nucleotidyltransferase</keyword>
<sequence>YSDWMRGKVPRCPFTCNLKREIRDRERVMANKARLFTAPPHHVNLAVHRLLGEWAGGMKHQGRALCHAIGVNVHSGAQWGNMRSYLLPHDDWLVVGPDFSGYDTSHLPEMNQKVADYICRMYPKKYHKAIHACLLSLCTYENWDCGKDMRCVTGLASGSQITSQINCVYTFCVYYAAALRWFKGDHAAVNRNIRFVCYGDDTVLSISPLVQGSDKGASYLKHMIDFFWECNYEITNGDKSELTHFIPLSEVEFLKRRFRFDDTLNCVCCPLPEKQIFKSVLYYSEDTDDKEENRRSSLRALALEMIELDPKTRRRVEMRLRDALS</sequence>
<dbReference type="GO" id="GO:0016787">
    <property type="term" value="F:hydrolase activity"/>
    <property type="evidence" value="ECO:0007669"/>
    <property type="project" value="UniProtKB-KW"/>
</dbReference>
<feature type="non-terminal residue" evidence="8">
    <location>
        <position position="325"/>
    </location>
</feature>
<dbReference type="InterPro" id="IPR043128">
    <property type="entry name" value="Rev_trsase/Diguanyl_cyclase"/>
</dbReference>
<dbReference type="GO" id="GO:0000166">
    <property type="term" value="F:nucleotide binding"/>
    <property type="evidence" value="ECO:0007669"/>
    <property type="project" value="UniProtKB-KW"/>
</dbReference>
<dbReference type="GO" id="GO:0003723">
    <property type="term" value="F:RNA binding"/>
    <property type="evidence" value="ECO:0007669"/>
    <property type="project" value="InterPro"/>
</dbReference>
<reference evidence="8" key="1">
    <citation type="journal article" date="2014" name="J. Gen. Virol.">
        <title>Faecal virome of cats in an animal shelter.</title>
        <authorList>
            <person name="Zhang W."/>
            <person name="Li L."/>
            <person name="Deng X."/>
            <person name="Kapusinszky B."/>
            <person name="Pesavento P.A."/>
            <person name="Delwart E."/>
        </authorList>
    </citation>
    <scope>NUCLEOTIDE SEQUENCE</scope>
</reference>
<protein>
    <submittedName>
        <fullName evidence="8">RNA-dependent RNA polymerase</fullName>
    </submittedName>
</protein>
<dbReference type="InterPro" id="IPR043502">
    <property type="entry name" value="DNA/RNA_pol_sf"/>
</dbReference>
<evidence type="ECO:0000256" key="2">
    <source>
        <dbReference type="ARBA" id="ARBA00022679"/>
    </source>
</evidence>
<name>A0A076JVA9_9VIRU</name>
<feature type="non-terminal residue" evidence="8">
    <location>
        <position position="1"/>
    </location>
</feature>
<dbReference type="Gene3D" id="3.30.70.270">
    <property type="match status" value="1"/>
</dbReference>
<keyword evidence="4" id="KW-0547">Nucleotide-binding</keyword>
<evidence type="ECO:0000259" key="7">
    <source>
        <dbReference type="Pfam" id="PF00680"/>
    </source>
</evidence>
<evidence type="ECO:0000256" key="5">
    <source>
        <dbReference type="ARBA" id="ARBA00022801"/>
    </source>
</evidence>
<dbReference type="GO" id="GO:0006351">
    <property type="term" value="P:DNA-templated transcription"/>
    <property type="evidence" value="ECO:0007669"/>
    <property type="project" value="InterPro"/>
</dbReference>
<evidence type="ECO:0000256" key="3">
    <source>
        <dbReference type="ARBA" id="ARBA00022695"/>
    </source>
</evidence>
<keyword evidence="5" id="KW-0378">Hydrolase</keyword>
<dbReference type="SUPFAM" id="SSF56672">
    <property type="entry name" value="DNA/RNA polymerases"/>
    <property type="match status" value="1"/>
</dbReference>
<evidence type="ECO:0000256" key="4">
    <source>
        <dbReference type="ARBA" id="ARBA00022741"/>
    </source>
</evidence>
<dbReference type="Pfam" id="PF00680">
    <property type="entry name" value="RdRP_1"/>
    <property type="match status" value="1"/>
</dbReference>
<evidence type="ECO:0000313" key="8">
    <source>
        <dbReference type="EMBL" id="AII82236.1"/>
    </source>
</evidence>
<proteinExistence type="predicted"/>